<dbReference type="InterPro" id="IPR003369">
    <property type="entry name" value="TatA/B/E"/>
</dbReference>
<feature type="transmembrane region" description="Helical" evidence="9">
    <location>
        <begin position="6"/>
        <end position="22"/>
    </location>
</feature>
<evidence type="ECO:0008006" key="12">
    <source>
        <dbReference type="Google" id="ProtNLM"/>
    </source>
</evidence>
<proteinExistence type="predicted"/>
<dbReference type="EMBL" id="BSOT01000002">
    <property type="protein sequence ID" value="GLR69309.1"/>
    <property type="molecule type" value="Genomic_DNA"/>
</dbReference>
<evidence type="ECO:0000256" key="7">
    <source>
        <dbReference type="ARBA" id="ARBA00023136"/>
    </source>
</evidence>
<accession>A0AA37SVX0</accession>
<comment type="subcellular location">
    <subcellularLocation>
        <location evidence="1">Membrane</location>
        <topology evidence="1">Single-pass membrane protein</topology>
    </subcellularLocation>
</comment>
<keyword evidence="6" id="KW-0811">Translocation</keyword>
<evidence type="ECO:0000256" key="3">
    <source>
        <dbReference type="ARBA" id="ARBA00022692"/>
    </source>
</evidence>
<sequence>MFDISWIEFAFVAILAVVIIGPKDLPVVFKWISNTVSQFRKLSNTMKGHMHKLQQEVDLSDGKVTANDDWQSLLPKEISSLPDDFIPGSKPAEYHQQRHSQKQDAKRAFKQTQVTEGAREDAGKR</sequence>
<evidence type="ECO:0000256" key="2">
    <source>
        <dbReference type="ARBA" id="ARBA00022448"/>
    </source>
</evidence>
<keyword evidence="7 9" id="KW-0472">Membrane</keyword>
<evidence type="ECO:0000256" key="9">
    <source>
        <dbReference type="SAM" id="Phobius"/>
    </source>
</evidence>
<dbReference type="RefSeq" id="WP_284215639.1">
    <property type="nucleotide sequence ID" value="NZ_BSOT01000002.1"/>
</dbReference>
<feature type="compositionally biased region" description="Basic and acidic residues" evidence="8">
    <location>
        <begin position="92"/>
        <end position="107"/>
    </location>
</feature>
<dbReference type="AlphaFoldDB" id="A0AA37SVX0"/>
<evidence type="ECO:0000256" key="8">
    <source>
        <dbReference type="SAM" id="MobiDB-lite"/>
    </source>
</evidence>
<gene>
    <name evidence="10" type="ORF">GCM10007852_02170</name>
</gene>
<dbReference type="Pfam" id="PF02416">
    <property type="entry name" value="TatA_B_E"/>
    <property type="match status" value="1"/>
</dbReference>
<reference evidence="10" key="2">
    <citation type="submission" date="2023-01" db="EMBL/GenBank/DDBJ databases">
        <title>Draft genome sequence of Agaribacter marinus strain NBRC 110023.</title>
        <authorList>
            <person name="Sun Q."/>
            <person name="Mori K."/>
        </authorList>
    </citation>
    <scope>NUCLEOTIDE SEQUENCE</scope>
    <source>
        <strain evidence="10">NBRC 110023</strain>
    </source>
</reference>
<keyword evidence="11" id="KW-1185">Reference proteome</keyword>
<evidence type="ECO:0000256" key="5">
    <source>
        <dbReference type="ARBA" id="ARBA00022989"/>
    </source>
</evidence>
<feature type="region of interest" description="Disordered" evidence="8">
    <location>
        <begin position="80"/>
        <end position="125"/>
    </location>
</feature>
<evidence type="ECO:0000313" key="11">
    <source>
        <dbReference type="Proteomes" id="UP001156601"/>
    </source>
</evidence>
<dbReference type="Proteomes" id="UP001156601">
    <property type="component" value="Unassembled WGS sequence"/>
</dbReference>
<keyword evidence="4" id="KW-0653">Protein transport</keyword>
<name>A0AA37SVX0_9ALTE</name>
<keyword evidence="2" id="KW-0813">Transport</keyword>
<reference evidence="10" key="1">
    <citation type="journal article" date="2014" name="Int. J. Syst. Evol. Microbiol.">
        <title>Complete genome sequence of Corynebacterium casei LMG S-19264T (=DSM 44701T), isolated from a smear-ripened cheese.</title>
        <authorList>
            <consortium name="US DOE Joint Genome Institute (JGI-PGF)"/>
            <person name="Walter F."/>
            <person name="Albersmeier A."/>
            <person name="Kalinowski J."/>
            <person name="Ruckert C."/>
        </authorList>
    </citation>
    <scope>NUCLEOTIDE SEQUENCE</scope>
    <source>
        <strain evidence="10">NBRC 110023</strain>
    </source>
</reference>
<evidence type="ECO:0000256" key="6">
    <source>
        <dbReference type="ARBA" id="ARBA00023010"/>
    </source>
</evidence>
<dbReference type="PRINTS" id="PR01506">
    <property type="entry name" value="TATBPROTEIN"/>
</dbReference>
<evidence type="ECO:0000313" key="10">
    <source>
        <dbReference type="EMBL" id="GLR69309.1"/>
    </source>
</evidence>
<keyword evidence="5 9" id="KW-1133">Transmembrane helix</keyword>
<organism evidence="10 11">
    <name type="scientific">Agaribacter marinus</name>
    <dbReference type="NCBI Taxonomy" id="1431249"/>
    <lineage>
        <taxon>Bacteria</taxon>
        <taxon>Pseudomonadati</taxon>
        <taxon>Pseudomonadota</taxon>
        <taxon>Gammaproteobacteria</taxon>
        <taxon>Alteromonadales</taxon>
        <taxon>Alteromonadaceae</taxon>
        <taxon>Agaribacter</taxon>
    </lineage>
</organism>
<keyword evidence="3 9" id="KW-0812">Transmembrane</keyword>
<dbReference type="Gene3D" id="1.20.5.3310">
    <property type="match status" value="1"/>
</dbReference>
<evidence type="ECO:0000256" key="4">
    <source>
        <dbReference type="ARBA" id="ARBA00022927"/>
    </source>
</evidence>
<evidence type="ECO:0000256" key="1">
    <source>
        <dbReference type="ARBA" id="ARBA00004167"/>
    </source>
</evidence>
<comment type="caution">
    <text evidence="10">The sequence shown here is derived from an EMBL/GenBank/DDBJ whole genome shotgun (WGS) entry which is preliminary data.</text>
</comment>
<protein>
    <recommendedName>
        <fullName evidence="12">Sec-independent protein translocase protein TatB</fullName>
    </recommendedName>
</protein>